<comment type="similarity">
    <text evidence="1">Belongs to the UDPGP type 2 family.</text>
</comment>
<keyword evidence="4 7" id="KW-0548">Nucleotidyltransferase</keyword>
<evidence type="ECO:0000256" key="2">
    <source>
        <dbReference type="ARBA" id="ARBA00012415"/>
    </source>
</evidence>
<gene>
    <name evidence="7" type="ORF">PeribacterD1_1075</name>
</gene>
<dbReference type="SUPFAM" id="SSF53448">
    <property type="entry name" value="Nucleotide-diphospho-sugar transferases"/>
    <property type="match status" value="1"/>
</dbReference>
<evidence type="ECO:0000313" key="8">
    <source>
        <dbReference type="Proteomes" id="UP000069135"/>
    </source>
</evidence>
<dbReference type="STRING" id="1735162.PeribacterB2_1077"/>
<protein>
    <recommendedName>
        <fullName evidence="2">UTP--glucose-1-phosphate uridylyltransferase</fullName>
        <ecNumber evidence="2">2.7.7.9</ecNumber>
    </recommendedName>
</protein>
<dbReference type="KEGG" id="prf:PeribacterA2_1075"/>
<dbReference type="PANTHER" id="PTHR43197:SF1">
    <property type="entry name" value="UTP--GLUCOSE-1-PHOSPHATE URIDYLYLTRANSFERASE"/>
    <property type="match status" value="1"/>
</dbReference>
<evidence type="ECO:0000256" key="3">
    <source>
        <dbReference type="ARBA" id="ARBA00022679"/>
    </source>
</evidence>
<dbReference type="InterPro" id="IPR005835">
    <property type="entry name" value="NTP_transferase_dom"/>
</dbReference>
<keyword evidence="3 7" id="KW-0808">Transferase</keyword>
<dbReference type="InterPro" id="IPR005771">
    <property type="entry name" value="GalU_uridylyltTrfase_bac/arc"/>
</dbReference>
<comment type="catalytic activity">
    <reaction evidence="5">
        <text>alpha-D-glucose 1-phosphate + UTP + H(+) = UDP-alpha-D-glucose + diphosphate</text>
        <dbReference type="Rhea" id="RHEA:19889"/>
        <dbReference type="ChEBI" id="CHEBI:15378"/>
        <dbReference type="ChEBI" id="CHEBI:33019"/>
        <dbReference type="ChEBI" id="CHEBI:46398"/>
        <dbReference type="ChEBI" id="CHEBI:58601"/>
        <dbReference type="ChEBI" id="CHEBI:58885"/>
        <dbReference type="EC" id="2.7.7.9"/>
    </reaction>
</comment>
<dbReference type="EC" id="2.7.7.9" evidence="2"/>
<name>A0A0S1STB4_9BACT</name>
<dbReference type="AlphaFoldDB" id="A0A0S1STB4"/>
<dbReference type="Pfam" id="PF00483">
    <property type="entry name" value="NTP_transferase"/>
    <property type="match status" value="1"/>
</dbReference>
<accession>A0A0S1SWL1</accession>
<dbReference type="PATRIC" id="fig|1735161.3.peg.1053"/>
<evidence type="ECO:0000256" key="5">
    <source>
        <dbReference type="ARBA" id="ARBA00048128"/>
    </source>
</evidence>
<evidence type="ECO:0000259" key="6">
    <source>
        <dbReference type="Pfam" id="PF00483"/>
    </source>
</evidence>
<evidence type="ECO:0000256" key="1">
    <source>
        <dbReference type="ARBA" id="ARBA00006890"/>
    </source>
</evidence>
<dbReference type="EMBL" id="CP013065">
    <property type="protein sequence ID" value="ALM13737.1"/>
    <property type="molecule type" value="Genomic_DNA"/>
</dbReference>
<reference evidence="7 8" key="2">
    <citation type="journal article" date="2016" name="PeerJ">
        <title>Analysis of five complete genome sequences for members of the class Peribacteria in the recently recognized Peregrinibacteria bacterial phylum.</title>
        <authorList>
            <person name="Anantharaman K."/>
            <person name="Brown C.T."/>
            <person name="Burstein D."/>
            <person name="Castelle C.J."/>
            <person name="Probst A.J."/>
            <person name="Thomas B.C."/>
            <person name="Williams K.H."/>
            <person name="Banfield J.F."/>
        </authorList>
    </citation>
    <scope>NUCLEOTIDE SEQUENCE [LARGE SCALE GENOMIC DNA]</scope>
    <source>
        <strain evidence="7">RIFOXYD1_FULL_PER-ii_59_16</strain>
    </source>
</reference>
<organism evidence="7 8">
    <name type="scientific">Candidatus Peribacter riflensis</name>
    <dbReference type="NCBI Taxonomy" id="1735162"/>
    <lineage>
        <taxon>Bacteria</taxon>
        <taxon>Candidatus Peregrinibacteriota</taxon>
        <taxon>Candidatus Peribacteria</taxon>
        <taxon>Candidatus Peribacterales</taxon>
        <taxon>Candidatus Peribacteraceae</taxon>
        <taxon>Candidatus Peribacter</taxon>
    </lineage>
</organism>
<sequence length="276" mass="30251">MKVTQAILPVAGLGTRFLPWTKTVPKELLPLGNRPIISYIVDECLEAGIADICFVISHGKEAIAQYFYDDPVLLKELKKRGKEQLLDSLKRYSTANFHVVYQEEMLGDGHAILQAAGWAKSEMIAVLFGDDLFVGAKPGIAQLMKAGAKIPEKQFALLAVENIPREMTGRYGVIEIEKEMPDDPRLRKVKGLVEKPDPARAPSTLGIVGRYLIPHSVLATLPKVRAGKDGEIRLIDALISQMKTLPVYALECSGTRIDTGTPEGYAQAVKVLGMIT</sequence>
<feature type="domain" description="Nucleotidyl transferase" evidence="6">
    <location>
        <begin position="7"/>
        <end position="269"/>
    </location>
</feature>
<dbReference type="Proteomes" id="UP000069135">
    <property type="component" value="Chromosome"/>
</dbReference>
<dbReference type="PANTHER" id="PTHR43197">
    <property type="entry name" value="UTP--GLUCOSE-1-PHOSPHATE URIDYLYLTRANSFERASE"/>
    <property type="match status" value="1"/>
</dbReference>
<dbReference type="InterPro" id="IPR029044">
    <property type="entry name" value="Nucleotide-diphossugar_trans"/>
</dbReference>
<accession>A0A0S1STB4</accession>
<dbReference type="GO" id="GO:0006011">
    <property type="term" value="P:UDP-alpha-D-glucose metabolic process"/>
    <property type="evidence" value="ECO:0007669"/>
    <property type="project" value="InterPro"/>
</dbReference>
<accession>A0A0S1SJF6</accession>
<dbReference type="GO" id="GO:0003983">
    <property type="term" value="F:UTP:glucose-1-phosphate uridylyltransferase activity"/>
    <property type="evidence" value="ECO:0007669"/>
    <property type="project" value="UniProtKB-EC"/>
</dbReference>
<evidence type="ECO:0000313" key="7">
    <source>
        <dbReference type="EMBL" id="ALM13737.1"/>
    </source>
</evidence>
<accession>A0A0S1SP75</accession>
<evidence type="ECO:0000256" key="4">
    <source>
        <dbReference type="ARBA" id="ARBA00022695"/>
    </source>
</evidence>
<proteinExistence type="inferred from homology"/>
<dbReference type="Gene3D" id="3.90.550.10">
    <property type="entry name" value="Spore Coat Polysaccharide Biosynthesis Protein SpsA, Chain A"/>
    <property type="match status" value="1"/>
</dbReference>
<reference evidence="8" key="1">
    <citation type="submission" date="2015-10" db="EMBL/GenBank/DDBJ databases">
        <title>Analysis of five complete genome sequences for members of the class Peribacteria in the recently recognized Peregrinibacteria bacterial phylum.</title>
        <authorList>
            <person name="Anantharaman K."/>
            <person name="Brown C.T."/>
            <person name="Burstein D."/>
            <person name="Castelle C.J."/>
            <person name="Probst A.J."/>
            <person name="Thomas B.C."/>
            <person name="Williams K.H."/>
            <person name="Banfield J.F."/>
        </authorList>
    </citation>
    <scope>NUCLEOTIDE SEQUENCE [LARGE SCALE GENOMIC DNA]</scope>
</reference>
<accession>A0A0S1SMA3</accession>